<evidence type="ECO:0000313" key="2">
    <source>
        <dbReference type="EMBL" id="KXS11068.1"/>
    </source>
</evidence>
<organism evidence="2 3">
    <name type="scientific">Gonapodya prolifera (strain JEL478)</name>
    <name type="common">Monoblepharis prolifera</name>
    <dbReference type="NCBI Taxonomy" id="1344416"/>
    <lineage>
        <taxon>Eukaryota</taxon>
        <taxon>Fungi</taxon>
        <taxon>Fungi incertae sedis</taxon>
        <taxon>Chytridiomycota</taxon>
        <taxon>Chytridiomycota incertae sedis</taxon>
        <taxon>Monoblepharidomycetes</taxon>
        <taxon>Monoblepharidales</taxon>
        <taxon>Gonapodyaceae</taxon>
        <taxon>Gonapodya</taxon>
    </lineage>
</organism>
<protein>
    <submittedName>
        <fullName evidence="2">Uncharacterized protein</fullName>
    </submittedName>
</protein>
<evidence type="ECO:0000256" key="1">
    <source>
        <dbReference type="SAM" id="MobiDB-lite"/>
    </source>
</evidence>
<evidence type="ECO:0000313" key="3">
    <source>
        <dbReference type="Proteomes" id="UP000070544"/>
    </source>
</evidence>
<feature type="region of interest" description="Disordered" evidence="1">
    <location>
        <begin position="1"/>
        <end position="68"/>
    </location>
</feature>
<name>A0A139A362_GONPJ</name>
<gene>
    <name evidence="2" type="ORF">M427DRAFT_138704</name>
</gene>
<dbReference type="AlphaFoldDB" id="A0A139A362"/>
<accession>A0A139A362</accession>
<dbReference type="Proteomes" id="UP000070544">
    <property type="component" value="Unassembled WGS sequence"/>
</dbReference>
<reference evidence="2 3" key="1">
    <citation type="journal article" date="2015" name="Genome Biol. Evol.">
        <title>Phylogenomic analyses indicate that early fungi evolved digesting cell walls of algal ancestors of land plants.</title>
        <authorList>
            <person name="Chang Y."/>
            <person name="Wang S."/>
            <person name="Sekimoto S."/>
            <person name="Aerts A.L."/>
            <person name="Choi C."/>
            <person name="Clum A."/>
            <person name="LaButti K.M."/>
            <person name="Lindquist E.A."/>
            <person name="Yee Ngan C."/>
            <person name="Ohm R.A."/>
            <person name="Salamov A.A."/>
            <person name="Grigoriev I.V."/>
            <person name="Spatafora J.W."/>
            <person name="Berbee M.L."/>
        </authorList>
    </citation>
    <scope>NUCLEOTIDE SEQUENCE [LARGE SCALE GENOMIC DNA]</scope>
    <source>
        <strain evidence="2 3">JEL478</strain>
    </source>
</reference>
<dbReference type="EMBL" id="KQ965810">
    <property type="protein sequence ID" value="KXS11068.1"/>
    <property type="molecule type" value="Genomic_DNA"/>
</dbReference>
<proteinExistence type="predicted"/>
<keyword evidence="3" id="KW-1185">Reference proteome</keyword>
<sequence length="68" mass="6833">MAGAKSLGMTGAKNGAPKDSIELGDAALSAPRSGEGTAEELEKSTKQGSHVPKSYGSPSGTGRIPQIY</sequence>